<reference evidence="2" key="1">
    <citation type="submission" date="2018-02" db="EMBL/GenBank/DDBJ databases">
        <title>Rhizophora mucronata_Transcriptome.</title>
        <authorList>
            <person name="Meera S.P."/>
            <person name="Sreeshan A."/>
            <person name="Augustine A."/>
        </authorList>
    </citation>
    <scope>NUCLEOTIDE SEQUENCE</scope>
    <source>
        <tissue evidence="2">Leaf</tissue>
    </source>
</reference>
<accession>A0A2P2J3H1</accession>
<dbReference type="EMBL" id="GGEC01007573">
    <property type="protein sequence ID" value="MBW88056.1"/>
    <property type="molecule type" value="Transcribed_RNA"/>
</dbReference>
<proteinExistence type="predicted"/>
<protein>
    <submittedName>
        <fullName evidence="2">Uncharacterized protein</fullName>
    </submittedName>
</protein>
<evidence type="ECO:0000256" key="1">
    <source>
        <dbReference type="SAM" id="Phobius"/>
    </source>
</evidence>
<keyword evidence="1" id="KW-0812">Transmembrane</keyword>
<dbReference type="AlphaFoldDB" id="A0A2P2J3H1"/>
<name>A0A2P2J3H1_RHIMU</name>
<organism evidence="2">
    <name type="scientific">Rhizophora mucronata</name>
    <name type="common">Asiatic mangrove</name>
    <dbReference type="NCBI Taxonomy" id="61149"/>
    <lineage>
        <taxon>Eukaryota</taxon>
        <taxon>Viridiplantae</taxon>
        <taxon>Streptophyta</taxon>
        <taxon>Embryophyta</taxon>
        <taxon>Tracheophyta</taxon>
        <taxon>Spermatophyta</taxon>
        <taxon>Magnoliopsida</taxon>
        <taxon>eudicotyledons</taxon>
        <taxon>Gunneridae</taxon>
        <taxon>Pentapetalae</taxon>
        <taxon>rosids</taxon>
        <taxon>fabids</taxon>
        <taxon>Malpighiales</taxon>
        <taxon>Rhizophoraceae</taxon>
        <taxon>Rhizophora</taxon>
    </lineage>
</organism>
<sequence length="41" mass="5234">METRNLIWVLGNLMYMYYIFFFLSFILFVFYFFIETRSKTK</sequence>
<feature type="transmembrane region" description="Helical" evidence="1">
    <location>
        <begin position="15"/>
        <end position="34"/>
    </location>
</feature>
<keyword evidence="1" id="KW-0472">Membrane</keyword>
<evidence type="ECO:0000313" key="2">
    <source>
        <dbReference type="EMBL" id="MBW88056.1"/>
    </source>
</evidence>
<keyword evidence="1" id="KW-1133">Transmembrane helix</keyword>